<name>E7GJU7_CLOS6</name>
<dbReference type="HOGENOM" id="CLU_119910_0_0_9"/>
<sequence>MARNDKMEIDNSGTNQGVMVGNNAGNIYVTLNETKKIPSLISIIVKSLGSSCADLDIPDSADALTEFKPDEKLEYNRIIKYKYIIKEFSAYYTHCDNMLNVYDNSNLGSKARILKCVHMWYLKEKGELLLSLKDTERDDIEKVQENSDYLVDKVKEDILSTIRNSNIDGTCIEEIEVGIACFVCYCFMECKILEKPI</sequence>
<keyword evidence="2" id="KW-1185">Reference proteome</keyword>
<gene>
    <name evidence="1" type="ORF">HMPREF9474_01190</name>
</gene>
<proteinExistence type="predicted"/>
<organism evidence="1 2">
    <name type="scientific">Clostridium symbiosum (strain WAL-14163)</name>
    <dbReference type="NCBI Taxonomy" id="742740"/>
    <lineage>
        <taxon>Bacteria</taxon>
        <taxon>Bacillati</taxon>
        <taxon>Bacillota</taxon>
        <taxon>Clostridia</taxon>
        <taxon>Lachnospirales</taxon>
        <taxon>Lachnospiraceae</taxon>
        <taxon>Otoolea</taxon>
    </lineage>
</organism>
<dbReference type="AlphaFoldDB" id="E7GJU7"/>
<dbReference type="RefSeq" id="WP_003499411.1">
    <property type="nucleotide sequence ID" value="NZ_GL834306.1"/>
</dbReference>
<reference evidence="1 2" key="1">
    <citation type="submission" date="2010-12" db="EMBL/GenBank/DDBJ databases">
        <title>The Genome Sequence of Clostridium symbiosum strain WAL-14163.</title>
        <authorList>
            <person name="Earl A."/>
            <person name="Ward D."/>
            <person name="Feldgarden M."/>
            <person name="Gevers D."/>
            <person name="Finegold S.M."/>
            <person name="Summanen P.H."/>
            <person name="Molitoris D.R."/>
            <person name="Vaisanen M.L."/>
            <person name="Daigneault M."/>
            <person name="Young S.K."/>
            <person name="Zeng Q."/>
            <person name="Gargeya S."/>
            <person name="Fitzgerald M."/>
            <person name="Haas B."/>
            <person name="Abouelleil A."/>
            <person name="Alvarado L."/>
            <person name="Arachchi H.M."/>
            <person name="Berlin A."/>
            <person name="Brown A."/>
            <person name="Chapman S.B."/>
            <person name="Chen Z."/>
            <person name="Dunbar C."/>
            <person name="Freedman E."/>
            <person name="Gearin G."/>
            <person name="Gellesch M."/>
            <person name="Goldberg J."/>
            <person name="Griggs A."/>
            <person name="Gujja S."/>
            <person name="Heilman E."/>
            <person name="Heiman D."/>
            <person name="Howarth C."/>
            <person name="Larson L."/>
            <person name="Lui A."/>
            <person name="MacDonald P.J.P."/>
            <person name="Mehta T."/>
            <person name="Montmayeur A."/>
            <person name="Murphy C."/>
            <person name="Neiman D."/>
            <person name="Pearson M."/>
            <person name="Priest M."/>
            <person name="Roberts A."/>
            <person name="Saif S."/>
            <person name="Shea T."/>
            <person name="Shenoy N."/>
            <person name="Sisk P."/>
            <person name="Stolte C."/>
            <person name="Sykes S."/>
            <person name="White J."/>
            <person name="Yandava C."/>
            <person name="Nusbaum C."/>
            <person name="Birren B."/>
        </authorList>
    </citation>
    <scope>NUCLEOTIDE SEQUENCE [LARGE SCALE GENOMIC DNA]</scope>
    <source>
        <strain evidence="1 2">WAL-14163</strain>
    </source>
</reference>
<evidence type="ECO:0000313" key="1">
    <source>
        <dbReference type="EMBL" id="EGA94841.1"/>
    </source>
</evidence>
<dbReference type="eggNOG" id="ENOG5033AXT">
    <property type="taxonomic scope" value="Bacteria"/>
</dbReference>
<protein>
    <submittedName>
        <fullName evidence="1">Uncharacterized protein</fullName>
    </submittedName>
</protein>
<dbReference type="EMBL" id="ADLQ01000032">
    <property type="protein sequence ID" value="EGA94841.1"/>
    <property type="molecule type" value="Genomic_DNA"/>
</dbReference>
<comment type="caution">
    <text evidence="1">The sequence shown here is derived from an EMBL/GenBank/DDBJ whole genome shotgun (WGS) entry which is preliminary data.</text>
</comment>
<evidence type="ECO:0000313" key="2">
    <source>
        <dbReference type="Proteomes" id="UP000002970"/>
    </source>
</evidence>
<dbReference type="STRING" id="1512.GCA_900049235_01301"/>
<accession>E7GJU7</accession>
<dbReference type="Proteomes" id="UP000002970">
    <property type="component" value="Unassembled WGS sequence"/>
</dbReference>